<protein>
    <submittedName>
        <fullName evidence="2 4">Uncharacterized protein</fullName>
    </submittedName>
</protein>
<reference evidence="2 3" key="2">
    <citation type="submission" date="2018-11" db="EMBL/GenBank/DDBJ databases">
        <authorList>
            <consortium name="Pathogen Informatics"/>
        </authorList>
    </citation>
    <scope>NUCLEOTIDE SEQUENCE [LARGE SCALE GENOMIC DNA]</scope>
    <source>
        <strain evidence="2">Dakar</strain>
        <strain evidence="3">Dakar, Senegal</strain>
    </source>
</reference>
<accession>A0A183K2K0</accession>
<dbReference type="WBParaSite" id="SCUD_0000921401-mRNA-1">
    <property type="protein sequence ID" value="SCUD_0000921401-mRNA-1"/>
    <property type="gene ID" value="SCUD_0000921401"/>
</dbReference>
<keyword evidence="3" id="KW-1185">Reference proteome</keyword>
<feature type="region of interest" description="Disordered" evidence="1">
    <location>
        <begin position="1"/>
        <end position="32"/>
    </location>
</feature>
<feature type="compositionally biased region" description="Basic and acidic residues" evidence="1">
    <location>
        <begin position="15"/>
        <end position="32"/>
    </location>
</feature>
<gene>
    <name evidence="2" type="ORF">SCUD_LOCUS9214</name>
</gene>
<evidence type="ECO:0000256" key="1">
    <source>
        <dbReference type="SAM" id="MobiDB-lite"/>
    </source>
</evidence>
<proteinExistence type="predicted"/>
<evidence type="ECO:0000313" key="4">
    <source>
        <dbReference type="WBParaSite" id="SCUD_0000921401-mRNA-1"/>
    </source>
</evidence>
<dbReference type="AlphaFoldDB" id="A0A183K2K0"/>
<reference evidence="4" key="1">
    <citation type="submission" date="2016-06" db="UniProtKB">
        <authorList>
            <consortium name="WormBaseParasite"/>
        </authorList>
    </citation>
    <scope>IDENTIFICATION</scope>
</reference>
<evidence type="ECO:0000313" key="2">
    <source>
        <dbReference type="EMBL" id="VDP34663.1"/>
    </source>
</evidence>
<name>A0A183K2K0_9TREM</name>
<evidence type="ECO:0000313" key="3">
    <source>
        <dbReference type="Proteomes" id="UP000279833"/>
    </source>
</evidence>
<sequence>MWELSKTTKLAGKYSKPERPVKNKEGKPTTEIQEHRNRWVQYFEELLNRPTPLDPPEAAPTRLSTNVTPRTIEETRMSIGQIKSGKTAGPNNTSAEALKSDIEVTVNMFHVLLRRVWEEEQVPLDWK</sequence>
<organism evidence="4">
    <name type="scientific">Schistosoma curassoni</name>
    <dbReference type="NCBI Taxonomy" id="6186"/>
    <lineage>
        <taxon>Eukaryota</taxon>
        <taxon>Metazoa</taxon>
        <taxon>Spiralia</taxon>
        <taxon>Lophotrochozoa</taxon>
        <taxon>Platyhelminthes</taxon>
        <taxon>Trematoda</taxon>
        <taxon>Digenea</taxon>
        <taxon>Strigeidida</taxon>
        <taxon>Schistosomatoidea</taxon>
        <taxon>Schistosomatidae</taxon>
        <taxon>Schistosoma</taxon>
    </lineage>
</organism>
<feature type="region of interest" description="Disordered" evidence="1">
    <location>
        <begin position="50"/>
        <end position="69"/>
    </location>
</feature>
<dbReference type="Proteomes" id="UP000279833">
    <property type="component" value="Unassembled WGS sequence"/>
</dbReference>
<dbReference type="EMBL" id="UZAK01033123">
    <property type="protein sequence ID" value="VDP34663.1"/>
    <property type="molecule type" value="Genomic_DNA"/>
</dbReference>